<evidence type="ECO:0000256" key="3">
    <source>
        <dbReference type="ARBA" id="ARBA00012103"/>
    </source>
</evidence>
<feature type="compositionally biased region" description="Polar residues" evidence="17">
    <location>
        <begin position="63"/>
        <end position="74"/>
    </location>
</feature>
<comment type="catalytic activity">
    <reaction evidence="15">
        <text>(R)-mevalonate + ATP = (R)-5-phosphomevalonate + ADP + H(+)</text>
        <dbReference type="Rhea" id="RHEA:17065"/>
        <dbReference type="ChEBI" id="CHEBI:15378"/>
        <dbReference type="ChEBI" id="CHEBI:30616"/>
        <dbReference type="ChEBI" id="CHEBI:36464"/>
        <dbReference type="ChEBI" id="CHEBI:58146"/>
        <dbReference type="ChEBI" id="CHEBI:456216"/>
        <dbReference type="EC" id="2.7.1.36"/>
    </reaction>
    <physiologicalReaction direction="left-to-right" evidence="15">
        <dbReference type="Rhea" id="RHEA:17066"/>
    </physiologicalReaction>
</comment>
<keyword evidence="13" id="KW-1207">Sterol metabolism</keyword>
<evidence type="ECO:0000256" key="14">
    <source>
        <dbReference type="ARBA" id="ARBA00023221"/>
    </source>
</evidence>
<dbReference type="PANTHER" id="PTHR43290:SF2">
    <property type="entry name" value="MEVALONATE KINASE"/>
    <property type="match status" value="1"/>
</dbReference>
<dbReference type="Gene3D" id="3.30.70.890">
    <property type="entry name" value="GHMP kinase, C-terminal domain"/>
    <property type="match status" value="1"/>
</dbReference>
<evidence type="ECO:0000313" key="21">
    <source>
        <dbReference type="Proteomes" id="UP001365542"/>
    </source>
</evidence>
<evidence type="ECO:0000256" key="16">
    <source>
        <dbReference type="ARBA" id="ARBA00029438"/>
    </source>
</evidence>
<protein>
    <recommendedName>
        <fullName evidence="3">mevalonate kinase</fullName>
        <ecNumber evidence="3">2.7.1.36</ecNumber>
    </recommendedName>
</protein>
<dbReference type="InterPro" id="IPR036554">
    <property type="entry name" value="GHMP_kinase_C_sf"/>
</dbReference>
<evidence type="ECO:0000256" key="1">
    <source>
        <dbReference type="ARBA" id="ARBA00004496"/>
    </source>
</evidence>
<dbReference type="GO" id="GO:0019287">
    <property type="term" value="P:isopentenyl diphosphate biosynthetic process, mevalonate pathway"/>
    <property type="evidence" value="ECO:0007669"/>
    <property type="project" value="TreeGrafter"/>
</dbReference>
<dbReference type="PROSITE" id="PS00627">
    <property type="entry name" value="GHMP_KINASES_ATP"/>
    <property type="match status" value="1"/>
</dbReference>
<dbReference type="Proteomes" id="UP001365542">
    <property type="component" value="Unassembled WGS sequence"/>
</dbReference>
<keyword evidence="8 20" id="KW-0418">Kinase</keyword>
<keyword evidence="11" id="KW-0752">Steroid biosynthesis</keyword>
<dbReference type="AlphaFoldDB" id="A0AAV9WYE8"/>
<evidence type="ECO:0000256" key="5">
    <source>
        <dbReference type="ARBA" id="ARBA00022516"/>
    </source>
</evidence>
<dbReference type="NCBIfam" id="TIGR00549">
    <property type="entry name" value="mevalon_kin"/>
    <property type="match status" value="1"/>
</dbReference>
<keyword evidence="11" id="KW-0756">Sterol biosynthesis</keyword>
<proteinExistence type="inferred from homology"/>
<dbReference type="GO" id="GO:0006696">
    <property type="term" value="P:ergosterol biosynthetic process"/>
    <property type="evidence" value="ECO:0007669"/>
    <property type="project" value="TreeGrafter"/>
</dbReference>
<keyword evidence="14" id="KW-0753">Steroid metabolism</keyword>
<keyword evidence="12" id="KW-0443">Lipid metabolism</keyword>
<evidence type="ECO:0000256" key="4">
    <source>
        <dbReference type="ARBA" id="ARBA00022490"/>
    </source>
</evidence>
<keyword evidence="7" id="KW-0547">Nucleotide-binding</keyword>
<dbReference type="SUPFAM" id="SSF55060">
    <property type="entry name" value="GHMP Kinase, C-terminal domain"/>
    <property type="match status" value="1"/>
</dbReference>
<evidence type="ECO:0000256" key="15">
    <source>
        <dbReference type="ARBA" id="ARBA00029310"/>
    </source>
</evidence>
<comment type="similarity">
    <text evidence="2">Belongs to the GHMP kinase family. Mevalonate kinase subfamily.</text>
</comment>
<evidence type="ECO:0000256" key="10">
    <source>
        <dbReference type="ARBA" id="ARBA00022842"/>
    </source>
</evidence>
<dbReference type="InterPro" id="IPR014721">
    <property type="entry name" value="Ribsml_uS5_D2-typ_fold_subgr"/>
</dbReference>
<evidence type="ECO:0000256" key="13">
    <source>
        <dbReference type="ARBA" id="ARBA00023166"/>
    </source>
</evidence>
<gene>
    <name evidence="20" type="primary">ERG12</name>
    <name evidence="20" type="ORF">TWF694_003404</name>
</gene>
<evidence type="ECO:0000259" key="18">
    <source>
        <dbReference type="Pfam" id="PF00288"/>
    </source>
</evidence>
<dbReference type="FunFam" id="3.30.230.10:FF:000027">
    <property type="entry name" value="Mevalonate kinase"/>
    <property type="match status" value="1"/>
</dbReference>
<dbReference type="InterPro" id="IPR006205">
    <property type="entry name" value="Mev_gal_kin"/>
</dbReference>
<dbReference type="SUPFAM" id="SSF54211">
    <property type="entry name" value="Ribosomal protein S5 domain 2-like"/>
    <property type="match status" value="1"/>
</dbReference>
<feature type="compositionally biased region" description="Polar residues" evidence="17">
    <location>
        <begin position="103"/>
        <end position="115"/>
    </location>
</feature>
<evidence type="ECO:0000313" key="20">
    <source>
        <dbReference type="EMBL" id="KAK6530030.1"/>
    </source>
</evidence>
<dbReference type="EMBL" id="JAVHJO010000013">
    <property type="protein sequence ID" value="KAK6530030.1"/>
    <property type="molecule type" value="Genomic_DNA"/>
</dbReference>
<dbReference type="GO" id="GO:0005829">
    <property type="term" value="C:cytosol"/>
    <property type="evidence" value="ECO:0007669"/>
    <property type="project" value="TreeGrafter"/>
</dbReference>
<evidence type="ECO:0000256" key="11">
    <source>
        <dbReference type="ARBA" id="ARBA00023011"/>
    </source>
</evidence>
<comment type="pathway">
    <text evidence="16">Isoprenoid biosynthesis; isopentenyl diphosphate biosynthesis via mevalonate pathway; isopentenyl diphosphate from (R)-mevalonate: step 1/3.</text>
</comment>
<evidence type="ECO:0000256" key="6">
    <source>
        <dbReference type="ARBA" id="ARBA00022679"/>
    </source>
</evidence>
<dbReference type="InterPro" id="IPR020568">
    <property type="entry name" value="Ribosomal_Su5_D2-typ_SF"/>
</dbReference>
<keyword evidence="4" id="KW-0963">Cytoplasm</keyword>
<dbReference type="GO" id="GO:0004496">
    <property type="term" value="F:mevalonate kinase activity"/>
    <property type="evidence" value="ECO:0007669"/>
    <property type="project" value="UniProtKB-EC"/>
</dbReference>
<comment type="subcellular location">
    <subcellularLocation>
        <location evidence="1">Cytoplasm</location>
    </subcellularLocation>
</comment>
<accession>A0AAV9WYE8</accession>
<dbReference type="PANTHER" id="PTHR43290">
    <property type="entry name" value="MEVALONATE KINASE"/>
    <property type="match status" value="1"/>
</dbReference>
<feature type="region of interest" description="Disordered" evidence="17">
    <location>
        <begin position="181"/>
        <end position="220"/>
    </location>
</feature>
<dbReference type="InterPro" id="IPR006203">
    <property type="entry name" value="GHMP_knse_ATP-bd_CS"/>
</dbReference>
<keyword evidence="21" id="KW-1185">Reference proteome</keyword>
<evidence type="ECO:0000259" key="19">
    <source>
        <dbReference type="Pfam" id="PF08544"/>
    </source>
</evidence>
<organism evidence="20 21">
    <name type="scientific">Orbilia ellipsospora</name>
    <dbReference type="NCBI Taxonomy" id="2528407"/>
    <lineage>
        <taxon>Eukaryota</taxon>
        <taxon>Fungi</taxon>
        <taxon>Dikarya</taxon>
        <taxon>Ascomycota</taxon>
        <taxon>Pezizomycotina</taxon>
        <taxon>Orbiliomycetes</taxon>
        <taxon>Orbiliales</taxon>
        <taxon>Orbiliaceae</taxon>
        <taxon>Orbilia</taxon>
    </lineage>
</organism>
<feature type="domain" description="GHMP kinase N-terminal" evidence="18">
    <location>
        <begin position="360"/>
        <end position="444"/>
    </location>
</feature>
<reference evidence="20 21" key="1">
    <citation type="submission" date="2019-10" db="EMBL/GenBank/DDBJ databases">
        <authorList>
            <person name="Palmer J.M."/>
        </authorList>
    </citation>
    <scope>NUCLEOTIDE SEQUENCE [LARGE SCALE GENOMIC DNA]</scope>
    <source>
        <strain evidence="20 21">TWF694</strain>
    </source>
</reference>
<feature type="compositionally biased region" description="Polar residues" evidence="17">
    <location>
        <begin position="189"/>
        <end position="210"/>
    </location>
</feature>
<sequence>MTREEVSMPSSLHEDSFKMVDKDFLDVSSPSRKRAESEVSRYYDAQEPVTGPDSELLAGVDSLSLSQQVPDTDVSSLPNANLNSNNANGSSSSASIVGGESSKATGGSVATSVQPTFPPLQRRDSDRGRGRELPRKSSLSMPSAPIPFQHHHRKNSSGSVPRFYSAAAAPTIRQPLSQEFRNDRASPAPESTSVASEHLTNSIPPFTSNEPIRPGLNGRNRSLSRTRSLSYIKRMEPELPDFMVSAPAKVIMYGEHAVVHGKAAIAAALSLRSYLHVHHLPRDNRTVTLHFADINLNHTWDIESLPWDYFNSPAKKRLHFDAVTSLDDDLLEALSPFLEPIINKYRSAATAFLYAYLCLGSKHSPAAIFTLRSTIPIGAGLGSSASVTVCLSAALHLQSGMIVRPSAKLFEEECTRQLKRINDWAFVGEMCIHGNPSGVDNTVATGGKAVLFRRGDYSKPPEVKRLEHFPELPLMLVNTNQSRRTAELVANVHSLRNSHPTTCGLMLDAIDNVTAEAMMLLDNKHFRPDDSHLTRLGELVRINHGLLVSLGVSHPKLERVRQIVDGSGIGWTKLTGAGGGGCSFSVLRPLCGPADEAKKVKVEETLAEEGMLTYEATLGGDGVGVLWPSASGKPEERTPITREMFLAAEGSEGVEALVGAKSLGTGRLGWGFWREWLPEEA</sequence>
<dbReference type="EC" id="2.7.1.36" evidence="3"/>
<dbReference type="InterPro" id="IPR006204">
    <property type="entry name" value="GHMP_kinase_N_dom"/>
</dbReference>
<keyword evidence="5" id="KW-0444">Lipid biosynthesis</keyword>
<evidence type="ECO:0000256" key="12">
    <source>
        <dbReference type="ARBA" id="ARBA00023098"/>
    </source>
</evidence>
<dbReference type="GO" id="GO:0005524">
    <property type="term" value="F:ATP binding"/>
    <property type="evidence" value="ECO:0007669"/>
    <property type="project" value="UniProtKB-KW"/>
</dbReference>
<keyword evidence="10" id="KW-0460">Magnesium</keyword>
<dbReference type="Pfam" id="PF00288">
    <property type="entry name" value="GHMP_kinases_N"/>
    <property type="match status" value="1"/>
</dbReference>
<keyword evidence="6" id="KW-0808">Transferase</keyword>
<comment type="caution">
    <text evidence="20">The sequence shown here is derived from an EMBL/GenBank/DDBJ whole genome shotgun (WGS) entry which is preliminary data.</text>
</comment>
<feature type="region of interest" description="Disordered" evidence="17">
    <location>
        <begin position="1"/>
        <end position="160"/>
    </location>
</feature>
<keyword evidence="9" id="KW-0067">ATP-binding</keyword>
<evidence type="ECO:0000256" key="17">
    <source>
        <dbReference type="SAM" id="MobiDB-lite"/>
    </source>
</evidence>
<feature type="domain" description="GHMP kinase C-terminal" evidence="19">
    <location>
        <begin position="533"/>
        <end position="594"/>
    </location>
</feature>
<name>A0AAV9WYE8_9PEZI</name>
<evidence type="ECO:0000256" key="8">
    <source>
        <dbReference type="ARBA" id="ARBA00022777"/>
    </source>
</evidence>
<dbReference type="InterPro" id="IPR013750">
    <property type="entry name" value="GHMP_kinase_C_dom"/>
</dbReference>
<feature type="compositionally biased region" description="Low complexity" evidence="17">
    <location>
        <begin position="75"/>
        <end position="102"/>
    </location>
</feature>
<evidence type="ECO:0000256" key="9">
    <source>
        <dbReference type="ARBA" id="ARBA00022840"/>
    </source>
</evidence>
<dbReference type="Pfam" id="PF08544">
    <property type="entry name" value="GHMP_kinases_C"/>
    <property type="match status" value="1"/>
</dbReference>
<dbReference type="Gene3D" id="3.30.230.10">
    <property type="match status" value="1"/>
</dbReference>
<evidence type="ECO:0000256" key="2">
    <source>
        <dbReference type="ARBA" id="ARBA00006495"/>
    </source>
</evidence>
<evidence type="ECO:0000256" key="7">
    <source>
        <dbReference type="ARBA" id="ARBA00022741"/>
    </source>
</evidence>
<feature type="compositionally biased region" description="Basic and acidic residues" evidence="17">
    <location>
        <begin position="121"/>
        <end position="135"/>
    </location>
</feature>
<feature type="compositionally biased region" description="Basic and acidic residues" evidence="17">
    <location>
        <begin position="1"/>
        <end position="25"/>
    </location>
</feature>
<dbReference type="PRINTS" id="PR00959">
    <property type="entry name" value="MEVGALKINASE"/>
</dbReference>